<protein>
    <recommendedName>
        <fullName evidence="7">U3 small nucleolar RNA-associated protein 15 C-terminal domain-containing protein</fullName>
    </recommendedName>
</protein>
<evidence type="ECO:0000313" key="9">
    <source>
        <dbReference type="Proteomes" id="UP000226192"/>
    </source>
</evidence>
<evidence type="ECO:0000256" key="3">
    <source>
        <dbReference type="ARBA" id="ARBA00022574"/>
    </source>
</evidence>
<reference evidence="8 9" key="1">
    <citation type="submission" date="2017-06" db="EMBL/GenBank/DDBJ databases">
        <title>Ant-infecting Ophiocordyceps genomes reveal a high diversity of potential behavioral manipulation genes and a possible major role for enterotoxins.</title>
        <authorList>
            <person name="De Bekker C."/>
            <person name="Evans H.C."/>
            <person name="Brachmann A."/>
            <person name="Hughes D.P."/>
        </authorList>
    </citation>
    <scope>NUCLEOTIDE SEQUENCE [LARGE SCALE GENOMIC DNA]</scope>
    <source>
        <strain evidence="8 9">Map64</strain>
    </source>
</reference>
<dbReference type="PANTHER" id="PTHR19924:SF26">
    <property type="entry name" value="U3 SMALL NUCLEOLAR RNA-ASSOCIATED PROTEIN 15 HOMOLOG"/>
    <property type="match status" value="1"/>
</dbReference>
<dbReference type="InterPro" id="IPR001680">
    <property type="entry name" value="WD40_rpt"/>
</dbReference>
<organism evidence="8 9">
    <name type="scientific">Ophiocordyceps australis</name>
    <dbReference type="NCBI Taxonomy" id="1399860"/>
    <lineage>
        <taxon>Eukaryota</taxon>
        <taxon>Fungi</taxon>
        <taxon>Dikarya</taxon>
        <taxon>Ascomycota</taxon>
        <taxon>Pezizomycotina</taxon>
        <taxon>Sordariomycetes</taxon>
        <taxon>Hypocreomycetidae</taxon>
        <taxon>Hypocreales</taxon>
        <taxon>Ophiocordycipitaceae</taxon>
        <taxon>Ophiocordyceps</taxon>
    </lineage>
</organism>
<feature type="domain" description="U3 small nucleolar RNA-associated protein 15 C-terminal" evidence="7">
    <location>
        <begin position="388"/>
        <end position="521"/>
    </location>
</feature>
<dbReference type="InterPro" id="IPR019775">
    <property type="entry name" value="WD40_repeat_CS"/>
</dbReference>
<dbReference type="EMBL" id="NJET01000036">
    <property type="protein sequence ID" value="PHH64130.1"/>
    <property type="molecule type" value="Genomic_DNA"/>
</dbReference>
<evidence type="ECO:0000256" key="1">
    <source>
        <dbReference type="ARBA" id="ARBA00004604"/>
    </source>
</evidence>
<dbReference type="Gene3D" id="2.130.10.10">
    <property type="entry name" value="YVTN repeat-like/Quinoprotein amine dehydrogenase"/>
    <property type="match status" value="2"/>
</dbReference>
<comment type="subcellular location">
    <subcellularLocation>
        <location evidence="1">Nucleus</location>
        <location evidence="1">Nucleolus</location>
    </subcellularLocation>
</comment>
<accession>A0A2C5Y9K5</accession>
<dbReference type="SUPFAM" id="SSF50978">
    <property type="entry name" value="WD40 repeat-like"/>
    <property type="match status" value="1"/>
</dbReference>
<keyword evidence="9" id="KW-1185">Reference proteome</keyword>
<keyword evidence="5" id="KW-0539">Nucleus</keyword>
<dbReference type="GO" id="GO:0045943">
    <property type="term" value="P:positive regulation of transcription by RNA polymerase I"/>
    <property type="evidence" value="ECO:0007669"/>
    <property type="project" value="TreeGrafter"/>
</dbReference>
<evidence type="ECO:0000256" key="5">
    <source>
        <dbReference type="ARBA" id="ARBA00023242"/>
    </source>
</evidence>
<sequence>MAAPREPLAPLRLPSGPSLVTTEQRYWKSFKKPLLVASTANYAVTDISAMGDAFAVTTGMRVQIYSNRTRKLLKSITRFDGVARSADVRPDSRVVVAGDDSGKLQVFDVGSRAVLRAWTQHQQPVWCTRWAASSPTTLLSGSDDGTVRLWDLVGGEATQTLVGHQDYVRSAAFMPGTMAPMVVSGSYDSTVKVWDPRQGNARAAMTFGHAAPVESVLALGSGTVLLAAAGNTVSVLDVVAARPLHQICNHQRTVTSLSLASGGSRLVTGGLEGHVKVFETTAWNVVSTSKYQSPVLCVAVIAAPDATARDRHLAVGMQSGLLSIRTRLSHAEAVRDAQRHREMTALVSGSIAAHDSKLLKRKRRLEAAARLAATAPDAQVVLADAPAPSKLELDWHRDLRLGYYARALDRVLDAATSRHAALGALNLLLALRHRSAIRHALEGRDEARLLPVMRFVTNYLGHSHFVSICVELGLHLIDLYAHFLAASPELRNQFRIMTRRVRIEQAAAQKARITAGMVETLLLGTIN</sequence>
<dbReference type="AlphaFoldDB" id="A0A2C5Y9K5"/>
<dbReference type="PROSITE" id="PS50082">
    <property type="entry name" value="WD_REPEATS_2"/>
    <property type="match status" value="3"/>
</dbReference>
<keyword evidence="2" id="KW-0698">rRNA processing</keyword>
<dbReference type="PROSITE" id="PS50294">
    <property type="entry name" value="WD_REPEATS_REGION"/>
    <property type="match status" value="2"/>
</dbReference>
<dbReference type="PRINTS" id="PR00320">
    <property type="entry name" value="GPROTEINBRPT"/>
</dbReference>
<feature type="repeat" description="WD" evidence="6">
    <location>
        <begin position="118"/>
        <end position="160"/>
    </location>
</feature>
<dbReference type="InterPro" id="IPR018983">
    <property type="entry name" value="U3_snoRNA-assocProt_15_C"/>
</dbReference>
<dbReference type="Pfam" id="PF00400">
    <property type="entry name" value="WD40"/>
    <property type="match status" value="3"/>
</dbReference>
<feature type="repeat" description="WD" evidence="6">
    <location>
        <begin position="247"/>
        <end position="288"/>
    </location>
</feature>
<keyword evidence="3 6" id="KW-0853">WD repeat</keyword>
<evidence type="ECO:0000256" key="6">
    <source>
        <dbReference type="PROSITE-ProRule" id="PRU00221"/>
    </source>
</evidence>
<dbReference type="CDD" id="cd00200">
    <property type="entry name" value="WD40"/>
    <property type="match status" value="1"/>
</dbReference>
<dbReference type="PANTHER" id="PTHR19924">
    <property type="entry name" value="UTP15 U3 SMALL NUCLEOLAR RNA-ASSOCIATED PROTEIN 15 FAMILY MEMBER"/>
    <property type="match status" value="1"/>
</dbReference>
<gene>
    <name evidence="8" type="ORF">CDD81_5005</name>
</gene>
<dbReference type="PROSITE" id="PS00678">
    <property type="entry name" value="WD_REPEATS_1"/>
    <property type="match status" value="1"/>
</dbReference>
<proteinExistence type="predicted"/>
<dbReference type="InterPro" id="IPR020472">
    <property type="entry name" value="WD40_PAC1"/>
</dbReference>
<keyword evidence="4" id="KW-0677">Repeat</keyword>
<dbReference type="InterPro" id="IPR015943">
    <property type="entry name" value="WD40/YVTN_repeat-like_dom_sf"/>
</dbReference>
<dbReference type="GO" id="GO:0006364">
    <property type="term" value="P:rRNA processing"/>
    <property type="evidence" value="ECO:0007669"/>
    <property type="project" value="UniProtKB-KW"/>
</dbReference>
<name>A0A2C5Y9K5_9HYPO</name>
<dbReference type="OrthoDB" id="431715at2759"/>
<evidence type="ECO:0000256" key="2">
    <source>
        <dbReference type="ARBA" id="ARBA00022552"/>
    </source>
</evidence>
<dbReference type="Proteomes" id="UP000226192">
    <property type="component" value="Unassembled WGS sequence"/>
</dbReference>
<dbReference type="SMART" id="SM00320">
    <property type="entry name" value="WD40"/>
    <property type="match status" value="5"/>
</dbReference>
<dbReference type="GO" id="GO:0005730">
    <property type="term" value="C:nucleolus"/>
    <property type="evidence" value="ECO:0007669"/>
    <property type="project" value="UniProtKB-SubCell"/>
</dbReference>
<dbReference type="InterPro" id="IPR036322">
    <property type="entry name" value="WD40_repeat_dom_sf"/>
</dbReference>
<dbReference type="STRING" id="1399860.A0A2C5Y9K5"/>
<dbReference type="Pfam" id="PF09384">
    <property type="entry name" value="UTP15_C"/>
    <property type="match status" value="1"/>
</dbReference>
<evidence type="ECO:0000256" key="4">
    <source>
        <dbReference type="ARBA" id="ARBA00022737"/>
    </source>
</evidence>
<evidence type="ECO:0000313" key="8">
    <source>
        <dbReference type="EMBL" id="PHH64130.1"/>
    </source>
</evidence>
<feature type="repeat" description="WD" evidence="6">
    <location>
        <begin position="161"/>
        <end position="204"/>
    </location>
</feature>
<comment type="caution">
    <text evidence="8">The sequence shown here is derived from an EMBL/GenBank/DDBJ whole genome shotgun (WGS) entry which is preliminary data.</text>
</comment>
<evidence type="ECO:0000259" key="7">
    <source>
        <dbReference type="Pfam" id="PF09384"/>
    </source>
</evidence>